<accession>A0ABW7WU94</accession>
<proteinExistence type="predicted"/>
<dbReference type="CDD" id="cd04301">
    <property type="entry name" value="NAT_SF"/>
    <property type="match status" value="1"/>
</dbReference>
<dbReference type="InterPro" id="IPR000182">
    <property type="entry name" value="GNAT_dom"/>
</dbReference>
<dbReference type="SUPFAM" id="SSF55729">
    <property type="entry name" value="Acyl-CoA N-acyltransferases (Nat)"/>
    <property type="match status" value="1"/>
</dbReference>
<keyword evidence="2 4" id="KW-0012">Acyltransferase</keyword>
<evidence type="ECO:0000313" key="5">
    <source>
        <dbReference type="Proteomes" id="UP001611415"/>
    </source>
</evidence>
<dbReference type="RefSeq" id="WP_245668726.1">
    <property type="nucleotide sequence ID" value="NZ_JBEYCD010000016.1"/>
</dbReference>
<dbReference type="PANTHER" id="PTHR43877">
    <property type="entry name" value="AMINOALKYLPHOSPHONATE N-ACETYLTRANSFERASE-RELATED-RELATED"/>
    <property type="match status" value="1"/>
</dbReference>
<evidence type="ECO:0000313" key="4">
    <source>
        <dbReference type="EMBL" id="MFI2472418.1"/>
    </source>
</evidence>
<dbReference type="GO" id="GO:0016746">
    <property type="term" value="F:acyltransferase activity"/>
    <property type="evidence" value="ECO:0007669"/>
    <property type="project" value="UniProtKB-KW"/>
</dbReference>
<dbReference type="Proteomes" id="UP001611415">
    <property type="component" value="Unassembled WGS sequence"/>
</dbReference>
<dbReference type="Gene3D" id="3.40.630.30">
    <property type="match status" value="1"/>
</dbReference>
<keyword evidence="5" id="KW-1185">Reference proteome</keyword>
<keyword evidence="1 4" id="KW-0808">Transferase</keyword>
<dbReference type="PROSITE" id="PS51186">
    <property type="entry name" value="GNAT"/>
    <property type="match status" value="1"/>
</dbReference>
<dbReference type="Pfam" id="PF00583">
    <property type="entry name" value="Acetyltransf_1"/>
    <property type="match status" value="1"/>
</dbReference>
<reference evidence="4 5" key="1">
    <citation type="submission" date="2024-10" db="EMBL/GenBank/DDBJ databases">
        <title>The Natural Products Discovery Center: Release of the First 8490 Sequenced Strains for Exploring Actinobacteria Biosynthetic Diversity.</title>
        <authorList>
            <person name="Kalkreuter E."/>
            <person name="Kautsar S.A."/>
            <person name="Yang D."/>
            <person name="Bader C.D."/>
            <person name="Teijaro C.N."/>
            <person name="Fluegel L."/>
            <person name="Davis C.M."/>
            <person name="Simpson J.R."/>
            <person name="Lauterbach L."/>
            <person name="Steele A.D."/>
            <person name="Gui C."/>
            <person name="Meng S."/>
            <person name="Li G."/>
            <person name="Viehrig K."/>
            <person name="Ye F."/>
            <person name="Su P."/>
            <person name="Kiefer A.F."/>
            <person name="Nichols A."/>
            <person name="Cepeda A.J."/>
            <person name="Yan W."/>
            <person name="Fan B."/>
            <person name="Jiang Y."/>
            <person name="Adhikari A."/>
            <person name="Zheng C.-J."/>
            <person name="Schuster L."/>
            <person name="Cowan T.M."/>
            <person name="Smanski M.J."/>
            <person name="Chevrette M.G."/>
            <person name="De Carvalho L.P.S."/>
            <person name="Shen B."/>
        </authorList>
    </citation>
    <scope>NUCLEOTIDE SEQUENCE [LARGE SCALE GENOMIC DNA]</scope>
    <source>
        <strain evidence="4 5">NPDC019275</strain>
    </source>
</reference>
<organism evidence="4 5">
    <name type="scientific">Nocardia xishanensis</name>
    <dbReference type="NCBI Taxonomy" id="238964"/>
    <lineage>
        <taxon>Bacteria</taxon>
        <taxon>Bacillati</taxon>
        <taxon>Actinomycetota</taxon>
        <taxon>Actinomycetes</taxon>
        <taxon>Mycobacteriales</taxon>
        <taxon>Nocardiaceae</taxon>
        <taxon>Nocardia</taxon>
    </lineage>
</organism>
<sequence length="174" mass="19504">MVDSRALEPLDMVPATTADAAPLIALRDGLARWMVANGIRQWLPGEYPVAILAREATRGEWYVRREPTGEVVAAVRLVWRDPDFWGEGEIEAGYVHGLMVAPGHRGHGLGARVLAFCAERTRARGLDRQRLDTAADNRALRKYYAEQGFTELRETTLPPQFHGTDRVVLMEKLL</sequence>
<dbReference type="EC" id="2.3.-.-" evidence="4"/>
<feature type="domain" description="N-acetyltransferase" evidence="3">
    <location>
        <begin position="10"/>
        <end position="174"/>
    </location>
</feature>
<dbReference type="InterPro" id="IPR050832">
    <property type="entry name" value="Bact_Acetyltransf"/>
</dbReference>
<gene>
    <name evidence="4" type="ORF">ACH49W_03495</name>
</gene>
<evidence type="ECO:0000256" key="1">
    <source>
        <dbReference type="ARBA" id="ARBA00022679"/>
    </source>
</evidence>
<dbReference type="EMBL" id="JBIRYO010000002">
    <property type="protein sequence ID" value="MFI2472418.1"/>
    <property type="molecule type" value="Genomic_DNA"/>
</dbReference>
<protein>
    <submittedName>
        <fullName evidence="4">GNAT family N-acetyltransferase</fullName>
        <ecNumber evidence="4">2.3.-.-</ecNumber>
    </submittedName>
</protein>
<dbReference type="InterPro" id="IPR016181">
    <property type="entry name" value="Acyl_CoA_acyltransferase"/>
</dbReference>
<evidence type="ECO:0000259" key="3">
    <source>
        <dbReference type="PROSITE" id="PS51186"/>
    </source>
</evidence>
<comment type="caution">
    <text evidence="4">The sequence shown here is derived from an EMBL/GenBank/DDBJ whole genome shotgun (WGS) entry which is preliminary data.</text>
</comment>
<name>A0ABW7WU94_9NOCA</name>
<evidence type="ECO:0000256" key="2">
    <source>
        <dbReference type="ARBA" id="ARBA00023315"/>
    </source>
</evidence>